<dbReference type="OrthoDB" id="498125at2759"/>
<evidence type="ECO:0000259" key="6">
    <source>
        <dbReference type="PROSITE" id="PS51999"/>
    </source>
</evidence>
<gene>
    <name evidence="7" type="ORF">KFL_000480220</name>
</gene>
<feature type="compositionally biased region" description="Acidic residues" evidence="5">
    <location>
        <begin position="248"/>
        <end position="272"/>
    </location>
</feature>
<dbReference type="PROSITE" id="PS51999">
    <property type="entry name" value="ZF_GRF"/>
    <property type="match status" value="1"/>
</dbReference>
<evidence type="ECO:0000313" key="7">
    <source>
        <dbReference type="EMBL" id="GAQ80181.1"/>
    </source>
</evidence>
<dbReference type="Pfam" id="PF06839">
    <property type="entry name" value="Zn_ribbon_GRF"/>
    <property type="match status" value="2"/>
</dbReference>
<accession>A0A1Y1HT50</accession>
<keyword evidence="3" id="KW-0862">Zinc</keyword>
<keyword evidence="2 4" id="KW-0863">Zinc-finger</keyword>
<evidence type="ECO:0000256" key="5">
    <source>
        <dbReference type="SAM" id="MobiDB-lite"/>
    </source>
</evidence>
<dbReference type="InterPro" id="IPR010666">
    <property type="entry name" value="Znf_GRF"/>
</dbReference>
<dbReference type="Proteomes" id="UP000054558">
    <property type="component" value="Unassembled WGS sequence"/>
</dbReference>
<feature type="region of interest" description="Disordered" evidence="5">
    <location>
        <begin position="1"/>
        <end position="30"/>
    </location>
</feature>
<sequence length="349" mass="38949">MLVDHASQVLGRADAGKRTSAGREPTGPWAPARREALSLAKLIEHWGSTLFSTIVSVLLIGRRRWQCWTTFAVARSTWSSRLHPLQMDHESSPGGDPMRNVSPQGPLVGQKRKRPQVGAPPECDCGGEVVLLVTKYGENEGREYWKCRTCTEWLQWKDDKSIPVPKCDCGLKARKATVRHGLPHNIGKEFYGCRKYPQPDHCRFFIWADGTEPFGPESFARFGRWMGSDCLCDGCSGQEGFEGHEGGDYEDEGAEDDGSWEQEGVEDVEESEEFGRGSEVDFEGEEGEEEDEEGEDDTDADAEEDEEEGDEEEEEEAGEEEEEDDGGEEEAGQGVIKIDDQTDEDTKEN</sequence>
<keyword evidence="8" id="KW-1185">Reference proteome</keyword>
<organism evidence="7 8">
    <name type="scientific">Klebsormidium nitens</name>
    <name type="common">Green alga</name>
    <name type="synonym">Ulothrix nitens</name>
    <dbReference type="NCBI Taxonomy" id="105231"/>
    <lineage>
        <taxon>Eukaryota</taxon>
        <taxon>Viridiplantae</taxon>
        <taxon>Streptophyta</taxon>
        <taxon>Klebsormidiophyceae</taxon>
        <taxon>Klebsormidiales</taxon>
        <taxon>Klebsormidiaceae</taxon>
        <taxon>Klebsormidium</taxon>
    </lineage>
</organism>
<name>A0A1Y1HT50_KLENI</name>
<feature type="compositionally biased region" description="Acidic residues" evidence="5">
    <location>
        <begin position="280"/>
        <end position="331"/>
    </location>
</feature>
<dbReference type="GO" id="GO:0008270">
    <property type="term" value="F:zinc ion binding"/>
    <property type="evidence" value="ECO:0007669"/>
    <property type="project" value="UniProtKB-KW"/>
</dbReference>
<dbReference type="STRING" id="105231.A0A1Y1HT50"/>
<feature type="region of interest" description="Disordered" evidence="5">
    <location>
        <begin position="85"/>
        <end position="120"/>
    </location>
</feature>
<evidence type="ECO:0000256" key="4">
    <source>
        <dbReference type="PROSITE-ProRule" id="PRU01343"/>
    </source>
</evidence>
<evidence type="ECO:0000256" key="1">
    <source>
        <dbReference type="ARBA" id="ARBA00022723"/>
    </source>
</evidence>
<keyword evidence="1" id="KW-0479">Metal-binding</keyword>
<evidence type="ECO:0000256" key="3">
    <source>
        <dbReference type="ARBA" id="ARBA00022833"/>
    </source>
</evidence>
<dbReference type="EMBL" id="DF236997">
    <property type="protein sequence ID" value="GAQ80181.1"/>
    <property type="molecule type" value="Genomic_DNA"/>
</dbReference>
<protein>
    <recommendedName>
        <fullName evidence="6">GRF-type domain-containing protein</fullName>
    </recommendedName>
</protein>
<dbReference type="AlphaFoldDB" id="A0A1Y1HT50"/>
<proteinExistence type="predicted"/>
<evidence type="ECO:0000256" key="2">
    <source>
        <dbReference type="ARBA" id="ARBA00022771"/>
    </source>
</evidence>
<feature type="region of interest" description="Disordered" evidence="5">
    <location>
        <begin position="242"/>
        <end position="349"/>
    </location>
</feature>
<evidence type="ECO:0000313" key="8">
    <source>
        <dbReference type="Proteomes" id="UP000054558"/>
    </source>
</evidence>
<reference evidence="7 8" key="1">
    <citation type="journal article" date="2014" name="Nat. Commun.">
        <title>Klebsormidium flaccidum genome reveals primary factors for plant terrestrial adaptation.</title>
        <authorList>
            <person name="Hori K."/>
            <person name="Maruyama F."/>
            <person name="Fujisawa T."/>
            <person name="Togashi T."/>
            <person name="Yamamoto N."/>
            <person name="Seo M."/>
            <person name="Sato S."/>
            <person name="Yamada T."/>
            <person name="Mori H."/>
            <person name="Tajima N."/>
            <person name="Moriyama T."/>
            <person name="Ikeuchi M."/>
            <person name="Watanabe M."/>
            <person name="Wada H."/>
            <person name="Kobayashi K."/>
            <person name="Saito M."/>
            <person name="Masuda T."/>
            <person name="Sasaki-Sekimoto Y."/>
            <person name="Mashiguchi K."/>
            <person name="Awai K."/>
            <person name="Shimojima M."/>
            <person name="Masuda S."/>
            <person name="Iwai M."/>
            <person name="Nobusawa T."/>
            <person name="Narise T."/>
            <person name="Kondo S."/>
            <person name="Saito H."/>
            <person name="Sato R."/>
            <person name="Murakawa M."/>
            <person name="Ihara Y."/>
            <person name="Oshima-Yamada Y."/>
            <person name="Ohtaka K."/>
            <person name="Satoh M."/>
            <person name="Sonobe K."/>
            <person name="Ishii M."/>
            <person name="Ohtani R."/>
            <person name="Kanamori-Sato M."/>
            <person name="Honoki R."/>
            <person name="Miyazaki D."/>
            <person name="Mochizuki H."/>
            <person name="Umetsu J."/>
            <person name="Higashi K."/>
            <person name="Shibata D."/>
            <person name="Kamiya Y."/>
            <person name="Sato N."/>
            <person name="Nakamura Y."/>
            <person name="Tabata S."/>
            <person name="Ida S."/>
            <person name="Kurokawa K."/>
            <person name="Ohta H."/>
        </authorList>
    </citation>
    <scope>NUCLEOTIDE SEQUENCE [LARGE SCALE GENOMIC DNA]</scope>
    <source>
        <strain evidence="7 8">NIES-2285</strain>
    </source>
</reference>
<feature type="domain" description="GRF-type" evidence="6">
    <location>
        <begin position="167"/>
        <end position="211"/>
    </location>
</feature>